<comment type="caution">
    <text evidence="10">The sequence shown here is derived from an EMBL/GenBank/DDBJ whole genome shotgun (WGS) entry which is preliminary data.</text>
</comment>
<dbReference type="GO" id="GO:0046872">
    <property type="term" value="F:metal ion binding"/>
    <property type="evidence" value="ECO:0007669"/>
    <property type="project" value="UniProtKB-KW"/>
</dbReference>
<feature type="chain" id="PRO_5038587001" evidence="8">
    <location>
        <begin position="24"/>
        <end position="519"/>
    </location>
</feature>
<dbReference type="CDD" id="cd16030">
    <property type="entry name" value="iduronate-2-sulfatase"/>
    <property type="match status" value="1"/>
</dbReference>
<dbReference type="InterPro" id="IPR000917">
    <property type="entry name" value="Sulfatase_N"/>
</dbReference>
<dbReference type="InterPro" id="IPR035874">
    <property type="entry name" value="IDS"/>
</dbReference>
<keyword evidence="3" id="KW-0479">Metal-binding</keyword>
<evidence type="ECO:0000256" key="4">
    <source>
        <dbReference type="ARBA" id="ARBA00022729"/>
    </source>
</evidence>
<keyword evidence="6" id="KW-0106">Calcium</keyword>
<name>A0A9D9IKP5_9BACT</name>
<feature type="signal peptide" evidence="8">
    <location>
        <begin position="1"/>
        <end position="23"/>
    </location>
</feature>
<evidence type="ECO:0000256" key="5">
    <source>
        <dbReference type="ARBA" id="ARBA00022801"/>
    </source>
</evidence>
<evidence type="ECO:0000256" key="2">
    <source>
        <dbReference type="ARBA" id="ARBA00008779"/>
    </source>
</evidence>
<feature type="domain" description="Sulfatase N-terminal" evidence="9">
    <location>
        <begin position="32"/>
        <end position="410"/>
    </location>
</feature>
<gene>
    <name evidence="10" type="ORF">IAB91_01440</name>
</gene>
<dbReference type="GO" id="GO:0005737">
    <property type="term" value="C:cytoplasm"/>
    <property type="evidence" value="ECO:0007669"/>
    <property type="project" value="TreeGrafter"/>
</dbReference>
<dbReference type="InterPro" id="IPR017850">
    <property type="entry name" value="Alkaline_phosphatase_core_sf"/>
</dbReference>
<evidence type="ECO:0000259" key="9">
    <source>
        <dbReference type="Pfam" id="PF00884"/>
    </source>
</evidence>
<dbReference type="PANTHER" id="PTHR45953">
    <property type="entry name" value="IDURONATE 2-SULFATASE"/>
    <property type="match status" value="1"/>
</dbReference>
<keyword evidence="5" id="KW-0378">Hydrolase</keyword>
<accession>A0A9D9IKP5</accession>
<evidence type="ECO:0000313" key="11">
    <source>
        <dbReference type="Proteomes" id="UP000823757"/>
    </source>
</evidence>
<dbReference type="Pfam" id="PF00884">
    <property type="entry name" value="Sulfatase"/>
    <property type="match status" value="1"/>
</dbReference>
<proteinExistence type="inferred from homology"/>
<comment type="similarity">
    <text evidence="2">Belongs to the sulfatase family.</text>
</comment>
<evidence type="ECO:0000256" key="8">
    <source>
        <dbReference type="SAM" id="SignalP"/>
    </source>
</evidence>
<organism evidence="10 11">
    <name type="scientific">Candidatus Cryptobacteroides faecigallinarum</name>
    <dbReference type="NCBI Taxonomy" id="2840763"/>
    <lineage>
        <taxon>Bacteria</taxon>
        <taxon>Pseudomonadati</taxon>
        <taxon>Bacteroidota</taxon>
        <taxon>Bacteroidia</taxon>
        <taxon>Bacteroidales</taxon>
        <taxon>Candidatus Cryptobacteroides</taxon>
    </lineage>
</organism>
<reference evidence="10" key="2">
    <citation type="journal article" date="2021" name="PeerJ">
        <title>Extensive microbial diversity within the chicken gut microbiome revealed by metagenomics and culture.</title>
        <authorList>
            <person name="Gilroy R."/>
            <person name="Ravi A."/>
            <person name="Getino M."/>
            <person name="Pursley I."/>
            <person name="Horton D.L."/>
            <person name="Alikhan N.F."/>
            <person name="Baker D."/>
            <person name="Gharbi K."/>
            <person name="Hall N."/>
            <person name="Watson M."/>
            <person name="Adriaenssens E.M."/>
            <person name="Foster-Nyarko E."/>
            <person name="Jarju S."/>
            <person name="Secka A."/>
            <person name="Antonio M."/>
            <person name="Oren A."/>
            <person name="Chaudhuri R.R."/>
            <person name="La Ragione R."/>
            <person name="Hildebrand F."/>
            <person name="Pallen M.J."/>
        </authorList>
    </citation>
    <scope>NUCLEOTIDE SEQUENCE</scope>
    <source>
        <strain evidence="10">B1-13419</strain>
    </source>
</reference>
<dbReference type="AlphaFoldDB" id="A0A9D9IKP5"/>
<evidence type="ECO:0000313" key="10">
    <source>
        <dbReference type="EMBL" id="MBO8473940.1"/>
    </source>
</evidence>
<protein>
    <submittedName>
        <fullName evidence="10">Sulfatase</fullName>
    </submittedName>
</protein>
<feature type="modified residue" description="3-oxoalanine (Ser)" evidence="7">
    <location>
        <position position="78"/>
    </location>
</feature>
<dbReference type="EMBL" id="JADIMD010000021">
    <property type="protein sequence ID" value="MBO8473940.1"/>
    <property type="molecule type" value="Genomic_DNA"/>
</dbReference>
<dbReference type="PANTHER" id="PTHR45953:SF1">
    <property type="entry name" value="IDURONATE 2-SULFATASE"/>
    <property type="match status" value="1"/>
</dbReference>
<reference evidence="10" key="1">
    <citation type="submission" date="2020-10" db="EMBL/GenBank/DDBJ databases">
        <authorList>
            <person name="Gilroy R."/>
        </authorList>
    </citation>
    <scope>NUCLEOTIDE SEQUENCE</scope>
    <source>
        <strain evidence="10">B1-13419</strain>
    </source>
</reference>
<evidence type="ECO:0000256" key="7">
    <source>
        <dbReference type="PIRSR" id="PIRSR600917-52"/>
    </source>
</evidence>
<dbReference type="Proteomes" id="UP000823757">
    <property type="component" value="Unassembled WGS sequence"/>
</dbReference>
<keyword evidence="4 8" id="KW-0732">Signal</keyword>
<sequence>MNRNFIRGTFTLLVPFMAQALHAQSDDNGRLNVLMIAVDDLKPVLGCYGDRYAITPNIDKLASAGTVYNSCYCQQAISSATRASLLTGVRPDSTEVWDLKTKIRDVNPEILTLPEYFRNSGYETVGIGKIFDGRSVDTAQDSLSWSYYIDFKKYIDPEYRWSSFFNYQNPETVAVAKKYIREAEDAGMTGYARMMYALKYIKPSTEAMDLPDNAYPDGAIADGAVDFLTERKGNEPFFLAVGFQKPHLPFTAPLKYWNMFKRDNVPLAKYQKRALGSPDFANHRSGELKSYTDIPPVYTFSDINNVVLPKSKQRELIHGYYACVSYIDAQVGKILSALERLGLADNTVVVLWGDHGWHLGDHGLWNKHTNFENATRVPLIVHIPGEASAVISNPVEMLDIFPTICDAAGMKIPAGLEGESLYHADSEDIPLSDDRYAVSQWPGGQNTMGYSIRTSRYRYTVWLDWKDRVLDTENIRAEELYDYESDPYEKVNLVDSRKYRGALEQMREIWNEYKMKNIK</sequence>
<comment type="cofactor">
    <cofactor evidence="1">
        <name>Ca(2+)</name>
        <dbReference type="ChEBI" id="CHEBI:29108"/>
    </cofactor>
</comment>
<comment type="PTM">
    <text evidence="7">The conversion to 3-oxoalanine (also known as C-formylglycine, FGly), of a serine or cysteine residue in prokaryotes and of a cysteine residue in eukaryotes, is critical for catalytic activity.</text>
</comment>
<dbReference type="GO" id="GO:0004423">
    <property type="term" value="F:iduronate-2-sulfatase activity"/>
    <property type="evidence" value="ECO:0007669"/>
    <property type="project" value="InterPro"/>
</dbReference>
<evidence type="ECO:0000256" key="3">
    <source>
        <dbReference type="ARBA" id="ARBA00022723"/>
    </source>
</evidence>
<evidence type="ECO:0000256" key="1">
    <source>
        <dbReference type="ARBA" id="ARBA00001913"/>
    </source>
</evidence>
<evidence type="ECO:0000256" key="6">
    <source>
        <dbReference type="ARBA" id="ARBA00022837"/>
    </source>
</evidence>
<dbReference type="Gene3D" id="3.40.720.10">
    <property type="entry name" value="Alkaline Phosphatase, subunit A"/>
    <property type="match status" value="1"/>
</dbReference>
<dbReference type="SUPFAM" id="SSF53649">
    <property type="entry name" value="Alkaline phosphatase-like"/>
    <property type="match status" value="1"/>
</dbReference>